<protein>
    <submittedName>
        <fullName evidence="1">Uncharacterized protein</fullName>
    </submittedName>
</protein>
<accession>A0A512MCL9</accession>
<dbReference type="OrthoDB" id="9861755at2"/>
<dbReference type="AlphaFoldDB" id="A0A512MCL9"/>
<comment type="caution">
    <text evidence="1">The sequence shown here is derived from an EMBL/GenBank/DDBJ whole genome shotgun (WGS) entry which is preliminary data.</text>
</comment>
<reference evidence="1 2" key="1">
    <citation type="submission" date="2019-07" db="EMBL/GenBank/DDBJ databases">
        <title>Whole genome shotgun sequence of Brevifollis gellanilyticus NBRC 108608.</title>
        <authorList>
            <person name="Hosoyama A."/>
            <person name="Uohara A."/>
            <person name="Ohji S."/>
            <person name="Ichikawa N."/>
        </authorList>
    </citation>
    <scope>NUCLEOTIDE SEQUENCE [LARGE SCALE GENOMIC DNA]</scope>
    <source>
        <strain evidence="1 2">NBRC 108608</strain>
    </source>
</reference>
<dbReference type="RefSeq" id="WP_146852472.1">
    <property type="nucleotide sequence ID" value="NZ_BKAG01000030.1"/>
</dbReference>
<name>A0A512MCL9_9BACT</name>
<evidence type="ECO:0000313" key="1">
    <source>
        <dbReference type="EMBL" id="GEP44485.1"/>
    </source>
</evidence>
<dbReference type="EMBL" id="BKAG01000030">
    <property type="protein sequence ID" value="GEP44485.1"/>
    <property type="molecule type" value="Genomic_DNA"/>
</dbReference>
<evidence type="ECO:0000313" key="2">
    <source>
        <dbReference type="Proteomes" id="UP000321577"/>
    </source>
</evidence>
<gene>
    <name evidence="1" type="ORF">BGE01nite_37760</name>
</gene>
<proteinExistence type="predicted"/>
<dbReference type="Proteomes" id="UP000321577">
    <property type="component" value="Unassembled WGS sequence"/>
</dbReference>
<keyword evidence="2" id="KW-1185">Reference proteome</keyword>
<organism evidence="1 2">
    <name type="scientific">Brevifollis gellanilyticus</name>
    <dbReference type="NCBI Taxonomy" id="748831"/>
    <lineage>
        <taxon>Bacteria</taxon>
        <taxon>Pseudomonadati</taxon>
        <taxon>Verrucomicrobiota</taxon>
        <taxon>Verrucomicrobiia</taxon>
        <taxon>Verrucomicrobiales</taxon>
        <taxon>Verrucomicrobiaceae</taxon>
    </lineage>
</organism>
<sequence>MKTSLKTKALCVLAGAILGGSLVGGYDFLLRLGIEHHYQELETFFRGRVGEREVLGISYFDYHGIGFLQGNDWKVVLQDENGRRIMIHQNQSSFQESIPHQPKVEIQGDDILIDDGEVKLRVTVN</sequence>